<dbReference type="Gramene" id="rna-AYBTSS11_LOCUS29089">
    <property type="protein sequence ID" value="CAJ1976946.1"/>
    <property type="gene ID" value="gene-AYBTSS11_LOCUS29089"/>
</dbReference>
<dbReference type="AlphaFoldDB" id="A0AA86W1T5"/>
<protein>
    <submittedName>
        <fullName evidence="1">Uncharacterized protein</fullName>
    </submittedName>
</protein>
<organism evidence="1 2">
    <name type="scientific">Sphenostylis stenocarpa</name>
    <dbReference type="NCBI Taxonomy" id="92480"/>
    <lineage>
        <taxon>Eukaryota</taxon>
        <taxon>Viridiplantae</taxon>
        <taxon>Streptophyta</taxon>
        <taxon>Embryophyta</taxon>
        <taxon>Tracheophyta</taxon>
        <taxon>Spermatophyta</taxon>
        <taxon>Magnoliopsida</taxon>
        <taxon>eudicotyledons</taxon>
        <taxon>Gunneridae</taxon>
        <taxon>Pentapetalae</taxon>
        <taxon>rosids</taxon>
        <taxon>fabids</taxon>
        <taxon>Fabales</taxon>
        <taxon>Fabaceae</taxon>
        <taxon>Papilionoideae</taxon>
        <taxon>50 kb inversion clade</taxon>
        <taxon>NPAAA clade</taxon>
        <taxon>indigoferoid/millettioid clade</taxon>
        <taxon>Phaseoleae</taxon>
        <taxon>Sphenostylis</taxon>
    </lineage>
</organism>
<keyword evidence="2" id="KW-1185">Reference proteome</keyword>
<dbReference type="EMBL" id="OY731407">
    <property type="protein sequence ID" value="CAJ1976946.1"/>
    <property type="molecule type" value="Genomic_DNA"/>
</dbReference>
<evidence type="ECO:0000313" key="2">
    <source>
        <dbReference type="Proteomes" id="UP001189624"/>
    </source>
</evidence>
<sequence>MGFIKSLHKPPQTPAHISLCIRNNCGGGGGVDGGVRYLSTPLNQPEQEMEEGEMEMQQTLIRMHLRVAIVDAHQPSWPSAFASSSP</sequence>
<dbReference type="Proteomes" id="UP001189624">
    <property type="component" value="Chromosome 10"/>
</dbReference>
<name>A0AA86W1T5_9FABA</name>
<gene>
    <name evidence="1" type="ORF">AYBTSS11_LOCUS29089</name>
</gene>
<proteinExistence type="predicted"/>
<accession>A0AA86W1T5</accession>
<reference evidence="1" key="1">
    <citation type="submission" date="2023-10" db="EMBL/GenBank/DDBJ databases">
        <authorList>
            <person name="Domelevo Entfellner J.-B."/>
        </authorList>
    </citation>
    <scope>NUCLEOTIDE SEQUENCE</scope>
</reference>
<evidence type="ECO:0000313" key="1">
    <source>
        <dbReference type="EMBL" id="CAJ1976946.1"/>
    </source>
</evidence>